<dbReference type="InterPro" id="IPR043894">
    <property type="entry name" value="MupG_C"/>
</dbReference>
<dbReference type="Gene3D" id="3.20.20.70">
    <property type="entry name" value="Aldolase class I"/>
    <property type="match status" value="1"/>
</dbReference>
<dbReference type="Proteomes" id="UP000264883">
    <property type="component" value="Chromosome"/>
</dbReference>
<gene>
    <name evidence="3" type="ORF">BEN51_02265</name>
</gene>
<dbReference type="InterPro" id="IPR013785">
    <property type="entry name" value="Aldolase_TIM"/>
</dbReference>
<dbReference type="AlphaFoldDB" id="A0A343J9Z1"/>
<dbReference type="InterPro" id="IPR043797">
    <property type="entry name" value="MupG_N"/>
</dbReference>
<dbReference type="Pfam" id="PF05913">
    <property type="entry name" value="MupG_C"/>
    <property type="match status" value="1"/>
</dbReference>
<dbReference type="EMBL" id="CP016786">
    <property type="protein sequence ID" value="ASW42349.1"/>
    <property type="molecule type" value="Genomic_DNA"/>
</dbReference>
<dbReference type="InterPro" id="IPR029000">
    <property type="entry name" value="Cyclophilin-like_dom_sf"/>
</dbReference>
<feature type="domain" description="6-phospho-N-acetylmuramidase C-terminal" evidence="1">
    <location>
        <begin position="246"/>
        <end position="361"/>
    </location>
</feature>
<reference evidence="3 4" key="1">
    <citation type="submission" date="2016-08" db="EMBL/GenBank/DDBJ databases">
        <title>Complete Genome Sequence Of The Indigo Reducing Clostridium isatidis DSM15098.</title>
        <authorList>
            <person name="Little G.T."/>
            <person name="Minton N.P."/>
        </authorList>
    </citation>
    <scope>NUCLEOTIDE SEQUENCE [LARGE SCALE GENOMIC DNA]</scope>
    <source>
        <strain evidence="3 4">DSM 15098</strain>
    </source>
</reference>
<dbReference type="OrthoDB" id="5809921at2"/>
<protein>
    <submittedName>
        <fullName evidence="3">Outer surface protein</fullName>
    </submittedName>
</protein>
<sequence>MGKLGISIYPEKSSEERILNYIDSASKYGFSRIFSCLLSVKDTKENIKRDFKKINDYAKSKGFEIILDVSPKVFSDLGISYNDLSFFKEVGADGLRLDVGFTGSEEALMTYNDQGLKIEINMSNNTHYIDTIMDFMPNKDNLIACHNFYPHRYSGLNFNHFMECTKNFTKYGLRTAAFITSQNKDTFGPWPVTDGLPTLELHRNLPIEVQAKHFIALGNINDIIISNCYPTEEELRKLGSMRKDMVTFDIEIVEGTPEVERKILLEEKHYNRGDVSDNMIRSTQSRVKYSGYEFKLFNAPEIIRKGDVIIESSEYGHYAGEVQIALRDMKNSGKSNVVARIKEEEIFILDYIKPWQKFNFNSIK</sequence>
<dbReference type="SUPFAM" id="SSF51445">
    <property type="entry name" value="(Trans)glycosidases"/>
    <property type="match status" value="1"/>
</dbReference>
<proteinExistence type="predicted"/>
<dbReference type="RefSeq" id="WP_119864481.1">
    <property type="nucleotide sequence ID" value="NZ_CP016786.1"/>
</dbReference>
<dbReference type="Gene3D" id="2.40.100.10">
    <property type="entry name" value="Cyclophilin-like"/>
    <property type="match status" value="1"/>
</dbReference>
<dbReference type="InterPro" id="IPR008589">
    <property type="entry name" value="MupG"/>
</dbReference>
<name>A0A343J9Z1_9CLOT</name>
<evidence type="ECO:0000259" key="1">
    <source>
        <dbReference type="Pfam" id="PF05913"/>
    </source>
</evidence>
<dbReference type="Pfam" id="PF19200">
    <property type="entry name" value="MupG_N"/>
    <property type="match status" value="1"/>
</dbReference>
<organism evidence="3 4">
    <name type="scientific">Clostridium isatidis</name>
    <dbReference type="NCBI Taxonomy" id="182773"/>
    <lineage>
        <taxon>Bacteria</taxon>
        <taxon>Bacillati</taxon>
        <taxon>Bacillota</taxon>
        <taxon>Clostridia</taxon>
        <taxon>Eubacteriales</taxon>
        <taxon>Clostridiaceae</taxon>
        <taxon>Clostridium</taxon>
    </lineage>
</organism>
<dbReference type="InterPro" id="IPR017853">
    <property type="entry name" value="GH"/>
</dbReference>
<keyword evidence="4" id="KW-1185">Reference proteome</keyword>
<dbReference type="SUPFAM" id="SSF50891">
    <property type="entry name" value="Cyclophilin-like"/>
    <property type="match status" value="1"/>
</dbReference>
<dbReference type="PANTHER" id="PTHR38435">
    <property type="match status" value="1"/>
</dbReference>
<dbReference type="KEGG" id="cia:BEN51_02265"/>
<evidence type="ECO:0000313" key="3">
    <source>
        <dbReference type="EMBL" id="ASW42349.1"/>
    </source>
</evidence>
<dbReference type="PANTHER" id="PTHR38435:SF1">
    <property type="entry name" value="DUF871 DOMAIN-CONTAINING PROTEIN"/>
    <property type="match status" value="1"/>
</dbReference>
<accession>A0A343J9Z1</accession>
<evidence type="ECO:0000313" key="4">
    <source>
        <dbReference type="Proteomes" id="UP000264883"/>
    </source>
</evidence>
<feature type="domain" description="6-phospho-N-acetylmuramidase N-terminal" evidence="2">
    <location>
        <begin position="4"/>
        <end position="239"/>
    </location>
</feature>
<evidence type="ECO:0000259" key="2">
    <source>
        <dbReference type="Pfam" id="PF19200"/>
    </source>
</evidence>